<organism evidence="1 2">
    <name type="scientific">Giardia intestinalis (strain ATCC 50803 / WB clone C6)</name>
    <name type="common">Giardia lamblia</name>
    <dbReference type="NCBI Taxonomy" id="184922"/>
    <lineage>
        <taxon>Eukaryota</taxon>
        <taxon>Metamonada</taxon>
        <taxon>Diplomonadida</taxon>
        <taxon>Hexamitidae</taxon>
        <taxon>Giardiinae</taxon>
        <taxon>Giardia</taxon>
    </lineage>
</organism>
<protein>
    <submittedName>
        <fullName evidence="1">Uncharacterized protein</fullName>
    </submittedName>
</protein>
<dbReference type="GeneID" id="5700362"/>
<keyword evidence="2" id="KW-1185">Reference proteome</keyword>
<accession>A8BF19</accession>
<dbReference type="EMBL" id="AACB03000001">
    <property type="protein sequence ID" value="KAE8305686.1"/>
    <property type="molecule type" value="Genomic_DNA"/>
</dbReference>
<dbReference type="RefSeq" id="XP_001707462.1">
    <property type="nucleotide sequence ID" value="XM_001707410.1"/>
</dbReference>
<dbReference type="VEuPathDB" id="GiardiaDB:GL50803_13627"/>
<dbReference type="KEGG" id="gla:GL50803_0013627"/>
<evidence type="ECO:0000313" key="2">
    <source>
        <dbReference type="Proteomes" id="UP000001548"/>
    </source>
</evidence>
<name>A8BF19_GIAIC</name>
<sequence>MFLPAFGHIPAILVCDAAESQGRLWELISAYTKQLHRLRTERVPRKGLRQSSFRRRNGLRAAQIARINKNRLMLIDLYVERCSNFFSRLLPDVLSAADGLLQLKAIQIFKRRDMLGNWIVYSSEQRHDLARDHLEACLALEDFYYKHGFIPKDFQEESDE</sequence>
<gene>
    <name evidence="1" type="ORF">GL50803_0013627</name>
</gene>
<dbReference type="AlphaFoldDB" id="A8BF19"/>
<dbReference type="HOGENOM" id="CLU_1655489_0_0_1"/>
<comment type="caution">
    <text evidence="1">The sequence shown here is derived from an EMBL/GenBank/DDBJ whole genome shotgun (WGS) entry which is preliminary data.</text>
</comment>
<reference evidence="1 2" key="1">
    <citation type="journal article" date="2007" name="Science">
        <title>Genomic minimalism in the early diverging intestinal parasite Giardia lamblia.</title>
        <authorList>
            <person name="Morrison H.G."/>
            <person name="McArthur A.G."/>
            <person name="Gillin F.D."/>
            <person name="Aley S.B."/>
            <person name="Adam R.D."/>
            <person name="Olsen G.J."/>
            <person name="Best A.A."/>
            <person name="Cande W.Z."/>
            <person name="Chen F."/>
            <person name="Cipriano M.J."/>
            <person name="Davids B.J."/>
            <person name="Dawson S.C."/>
            <person name="Elmendorf H.G."/>
            <person name="Hehl A.B."/>
            <person name="Holder M.E."/>
            <person name="Huse S.M."/>
            <person name="Kim U.U."/>
            <person name="Lasek-Nesselquist E."/>
            <person name="Manning G."/>
            <person name="Nigam A."/>
            <person name="Nixon J.E."/>
            <person name="Palm D."/>
            <person name="Passamaneck N.E."/>
            <person name="Prabhu A."/>
            <person name="Reich C.I."/>
            <person name="Reiner D.S."/>
            <person name="Samuelson J."/>
            <person name="Svard S.G."/>
            <person name="Sogin M.L."/>
        </authorList>
    </citation>
    <scope>NUCLEOTIDE SEQUENCE [LARGE SCALE GENOMIC DNA]</scope>
    <source>
        <strain evidence="1 2">WB C6</strain>
    </source>
</reference>
<proteinExistence type="predicted"/>
<dbReference type="Proteomes" id="UP000001548">
    <property type="component" value="Unassembled WGS sequence"/>
</dbReference>
<evidence type="ECO:0000313" key="1">
    <source>
        <dbReference type="EMBL" id="KAE8305686.1"/>
    </source>
</evidence>